<proteinExistence type="predicted"/>
<dbReference type="AlphaFoldDB" id="A0A1Z3HST7"/>
<dbReference type="STRING" id="1641165.XM38_03315"/>
<keyword evidence="3" id="KW-1185">Reference proteome</keyword>
<feature type="transmembrane region" description="Helical" evidence="1">
    <location>
        <begin position="37"/>
        <end position="58"/>
    </location>
</feature>
<evidence type="ECO:0000313" key="2">
    <source>
        <dbReference type="EMBL" id="ASC73355.1"/>
    </source>
</evidence>
<dbReference type="RefSeq" id="WP_080805893.1">
    <property type="nucleotide sequence ID" value="NZ_CP021983.2"/>
</dbReference>
<organism evidence="2 3">
    <name type="scientific">Halomicronema hongdechloris C2206</name>
    <dbReference type="NCBI Taxonomy" id="1641165"/>
    <lineage>
        <taxon>Bacteria</taxon>
        <taxon>Bacillati</taxon>
        <taxon>Cyanobacteriota</taxon>
        <taxon>Cyanophyceae</taxon>
        <taxon>Nodosilineales</taxon>
        <taxon>Nodosilineaceae</taxon>
        <taxon>Halomicronema</taxon>
    </lineage>
</organism>
<keyword evidence="1" id="KW-0812">Transmembrane</keyword>
<name>A0A1Z3HST7_9CYAN</name>
<reference evidence="2 3" key="1">
    <citation type="journal article" date="2016" name="Biochim. Biophys. Acta">
        <title>Characterization of red-shifted phycobilisomes isolated from the chlorophyll f-containing cyanobacterium Halomicronema hongdechloris.</title>
        <authorList>
            <person name="Li Y."/>
            <person name="Lin Y."/>
            <person name="Garvey C.J."/>
            <person name="Birch D."/>
            <person name="Corkery R.W."/>
            <person name="Loughlin P.C."/>
            <person name="Scheer H."/>
            <person name="Willows R.D."/>
            <person name="Chen M."/>
        </authorList>
    </citation>
    <scope>NUCLEOTIDE SEQUENCE [LARGE SCALE GENOMIC DNA]</scope>
    <source>
        <strain evidence="2 3">C2206</strain>
    </source>
</reference>
<dbReference type="OrthoDB" id="428271at2"/>
<evidence type="ECO:0000256" key="1">
    <source>
        <dbReference type="SAM" id="Phobius"/>
    </source>
</evidence>
<keyword evidence="1" id="KW-0472">Membrane</keyword>
<dbReference type="Proteomes" id="UP000191901">
    <property type="component" value="Chromosome"/>
</dbReference>
<evidence type="ECO:0000313" key="3">
    <source>
        <dbReference type="Proteomes" id="UP000191901"/>
    </source>
</evidence>
<protein>
    <submittedName>
        <fullName evidence="2">Uncharacterized protein</fullName>
    </submittedName>
</protein>
<gene>
    <name evidence="2" type="ORF">XM38_043200</name>
</gene>
<sequence>MGSPIGFVVKVFAIATLIAVAIKHLGPTLAIPATPAVSLGLVCLPTLGILGWLGWHWLRS</sequence>
<dbReference type="KEGG" id="hhg:XM38_043200"/>
<feature type="transmembrane region" description="Helical" evidence="1">
    <location>
        <begin position="7"/>
        <end position="25"/>
    </location>
</feature>
<accession>A0A1Z3HST7</accession>
<keyword evidence="1" id="KW-1133">Transmembrane helix</keyword>
<dbReference type="EMBL" id="CP021983">
    <property type="protein sequence ID" value="ASC73355.1"/>
    <property type="molecule type" value="Genomic_DNA"/>
</dbReference>